<accession>A0ABR9YJJ0</accession>
<evidence type="ECO:0000256" key="5">
    <source>
        <dbReference type="ARBA" id="ARBA00022989"/>
    </source>
</evidence>
<evidence type="ECO:0000256" key="3">
    <source>
        <dbReference type="ARBA" id="ARBA00022475"/>
    </source>
</evidence>
<dbReference type="InterPro" id="IPR003688">
    <property type="entry name" value="TraG/VirD4"/>
</dbReference>
<dbReference type="RefSeq" id="WP_194264425.1">
    <property type="nucleotide sequence ID" value="NZ_JABCQF010000002.1"/>
</dbReference>
<evidence type="ECO:0000256" key="1">
    <source>
        <dbReference type="ARBA" id="ARBA00004651"/>
    </source>
</evidence>
<organism evidence="9 10">
    <name type="scientific">Gluconobacter potus</name>
    <dbReference type="NCBI Taxonomy" id="2724927"/>
    <lineage>
        <taxon>Bacteria</taxon>
        <taxon>Pseudomonadati</taxon>
        <taxon>Pseudomonadota</taxon>
        <taxon>Alphaproteobacteria</taxon>
        <taxon>Acetobacterales</taxon>
        <taxon>Acetobacteraceae</taxon>
        <taxon>Gluconobacter</taxon>
    </lineage>
</organism>
<dbReference type="InterPro" id="IPR051539">
    <property type="entry name" value="T4SS-coupling_protein"/>
</dbReference>
<reference evidence="9" key="2">
    <citation type="submission" date="2020-11" db="EMBL/GenBank/DDBJ databases">
        <title>Description of novel Gluconobacter species.</title>
        <authorList>
            <person name="Cleenwerck I."/>
            <person name="Cnockaert M."/>
            <person name="Borremans W."/>
            <person name="Wieme A.D."/>
            <person name="De Vuyst L."/>
            <person name="Vandamme P."/>
        </authorList>
    </citation>
    <scope>NUCLEOTIDE SEQUENCE</scope>
    <source>
        <strain evidence="9">R-71646</strain>
    </source>
</reference>
<evidence type="ECO:0000256" key="8">
    <source>
        <dbReference type="SAM" id="Phobius"/>
    </source>
</evidence>
<sequence length="662" mass="72610">MSGSRVLWGQVALVLLIVFVAIWSATEWTAWRLGFQPQLGAPWFTVAGWPFYDPPAFFWWWYFYDAYAPSIFVTGGYIASSGGIIGSVVAIALSILRAREARNVATYGSARWADAVEVKEAGLLDPDGVVLGRWDQDYLRHNGPEHVLCFAPTRSGKGVGLVVPTLLTWPGSAIVHDIKGENWGLTAGFRARHGRVLLFDPTDPASSPYNPLLEVRRGDREVRDVQNIADILVDPEGALDRRNHWEKTSHSLLVGAILHVLYAEPDKTLAGVANFLSDPKRPVEATLRAMMSTPHLGKAGVHPVIASSARELLNKSDNERSGVLSTAMSFLGLYRDPVVAKVTARCDWRIADIVSGSQPASLYLVVPPSDIARTKPLIRLILNQIGRRLTEDLHVSAHRHRLLLMLDEFPALGRLDFFESALAFMAGYGIKSFLIAQSLNQIEKAYGANNSILDNCHVRVAFATNDERTARRVSDALGTATEMRDSTNYAGYRLSPWLGHLMVSRQETARPLLTPGEVMQLPPTDELLLVAGVAPVRAKKARYYEDARFMERVLSPPATETKRPLALPPDDWSVLETGAPSGGPAPDGSVGADGDPANAGIRREPELPEHEDVVPPERPGMQEFDVLDDEPDVDAAKARTIRQQARAVARQATMDPADGLDL</sequence>
<dbReference type="CDD" id="cd01127">
    <property type="entry name" value="TrwB_TraG_TraD_VirD4"/>
    <property type="match status" value="1"/>
</dbReference>
<gene>
    <name evidence="9" type="ORF">HKD31_04295</name>
</gene>
<evidence type="ECO:0000256" key="7">
    <source>
        <dbReference type="SAM" id="MobiDB-lite"/>
    </source>
</evidence>
<protein>
    <submittedName>
        <fullName evidence="9">Conjugal transfer protein TraG</fullName>
    </submittedName>
</protein>
<comment type="caution">
    <text evidence="9">The sequence shown here is derived from an EMBL/GenBank/DDBJ whole genome shotgun (WGS) entry which is preliminary data.</text>
</comment>
<keyword evidence="5 8" id="KW-1133">Transmembrane helix</keyword>
<keyword evidence="6 8" id="KW-0472">Membrane</keyword>
<evidence type="ECO:0000256" key="6">
    <source>
        <dbReference type="ARBA" id="ARBA00023136"/>
    </source>
</evidence>
<name>A0ABR9YJJ0_9PROT</name>
<evidence type="ECO:0000313" key="9">
    <source>
        <dbReference type="EMBL" id="MBF0881970.1"/>
    </source>
</evidence>
<dbReference type="Pfam" id="PF02534">
    <property type="entry name" value="T4SS-DNA_transf"/>
    <property type="match status" value="1"/>
</dbReference>
<comment type="subcellular location">
    <subcellularLocation>
        <location evidence="1">Cell membrane</location>
        <topology evidence="1">Multi-pass membrane protein</topology>
    </subcellularLocation>
</comment>
<feature type="transmembrane region" description="Helical" evidence="8">
    <location>
        <begin position="33"/>
        <end position="52"/>
    </location>
</feature>
<dbReference type="Proteomes" id="UP000644588">
    <property type="component" value="Unassembled WGS sequence"/>
</dbReference>
<proteinExistence type="inferred from homology"/>
<dbReference type="PANTHER" id="PTHR37937:SF1">
    <property type="entry name" value="CONJUGATIVE TRANSFER: DNA TRANSPORT"/>
    <property type="match status" value="1"/>
</dbReference>
<dbReference type="InterPro" id="IPR027417">
    <property type="entry name" value="P-loop_NTPase"/>
</dbReference>
<feature type="compositionally biased region" description="Low complexity" evidence="7">
    <location>
        <begin position="578"/>
        <end position="597"/>
    </location>
</feature>
<reference evidence="9" key="1">
    <citation type="submission" date="2020-04" db="EMBL/GenBank/DDBJ databases">
        <authorList>
            <person name="Sombolestani A."/>
        </authorList>
    </citation>
    <scope>NUCLEOTIDE SEQUENCE</scope>
    <source>
        <strain evidence="9">R-71646</strain>
    </source>
</reference>
<dbReference type="NCBIfam" id="NF010450">
    <property type="entry name" value="PRK13876.1"/>
    <property type="match status" value="1"/>
</dbReference>
<comment type="similarity">
    <text evidence="2">Belongs to the VirD4/TraG family.</text>
</comment>
<keyword evidence="3" id="KW-1003">Cell membrane</keyword>
<dbReference type="SUPFAM" id="SSF52540">
    <property type="entry name" value="P-loop containing nucleoside triphosphate hydrolases"/>
    <property type="match status" value="1"/>
</dbReference>
<evidence type="ECO:0000256" key="4">
    <source>
        <dbReference type="ARBA" id="ARBA00022692"/>
    </source>
</evidence>
<feature type="region of interest" description="Disordered" evidence="7">
    <location>
        <begin position="558"/>
        <end position="628"/>
    </location>
</feature>
<keyword evidence="4 8" id="KW-0812">Transmembrane</keyword>
<dbReference type="EMBL" id="JABCQF010000002">
    <property type="protein sequence ID" value="MBF0881970.1"/>
    <property type="molecule type" value="Genomic_DNA"/>
</dbReference>
<feature type="transmembrane region" description="Helical" evidence="8">
    <location>
        <begin position="72"/>
        <end position="96"/>
    </location>
</feature>
<dbReference type="PANTHER" id="PTHR37937">
    <property type="entry name" value="CONJUGATIVE TRANSFER: DNA TRANSPORT"/>
    <property type="match status" value="1"/>
</dbReference>
<dbReference type="Gene3D" id="3.40.50.300">
    <property type="entry name" value="P-loop containing nucleotide triphosphate hydrolases"/>
    <property type="match status" value="1"/>
</dbReference>
<evidence type="ECO:0000313" key="10">
    <source>
        <dbReference type="Proteomes" id="UP000644588"/>
    </source>
</evidence>
<keyword evidence="10" id="KW-1185">Reference proteome</keyword>
<evidence type="ECO:0000256" key="2">
    <source>
        <dbReference type="ARBA" id="ARBA00008806"/>
    </source>
</evidence>
<feature type="compositionally biased region" description="Basic and acidic residues" evidence="7">
    <location>
        <begin position="601"/>
        <end position="615"/>
    </location>
</feature>
<feature type="transmembrane region" description="Helical" evidence="8">
    <location>
        <begin position="6"/>
        <end position="26"/>
    </location>
</feature>